<dbReference type="InterPro" id="IPR000182">
    <property type="entry name" value="GNAT_dom"/>
</dbReference>
<dbReference type="Gene3D" id="3.40.630.30">
    <property type="match status" value="1"/>
</dbReference>
<evidence type="ECO:0000313" key="3">
    <source>
        <dbReference type="EMBL" id="PZR78355.1"/>
    </source>
</evidence>
<dbReference type="InterPro" id="IPR053144">
    <property type="entry name" value="Acetyltransferase_Butenolide"/>
</dbReference>
<gene>
    <name evidence="3" type="ORF">DLM65_13210</name>
    <name evidence="2" type="ORF">JF886_06190</name>
</gene>
<evidence type="ECO:0000313" key="2">
    <source>
        <dbReference type="EMBL" id="MBJ7594444.1"/>
    </source>
</evidence>
<reference evidence="3" key="2">
    <citation type="submission" date="2018-05" db="EMBL/GenBank/DDBJ databases">
        <authorList>
            <person name="Ferrari B."/>
        </authorList>
    </citation>
    <scope>NUCLEOTIDE SEQUENCE</scope>
    <source>
        <strain evidence="3">RRmetagenome_bin12</strain>
    </source>
</reference>
<dbReference type="AlphaFoldDB" id="A0A2W5Z663"/>
<reference evidence="2 5" key="3">
    <citation type="submission" date="2020-10" db="EMBL/GenBank/DDBJ databases">
        <title>Ca. Dormibacterota MAGs.</title>
        <authorList>
            <person name="Montgomery K."/>
        </authorList>
    </citation>
    <scope>NUCLEOTIDE SEQUENCE [LARGE SCALE GENOMIC DNA]</scope>
    <source>
        <strain evidence="2">SC8812_S17_18</strain>
    </source>
</reference>
<evidence type="ECO:0000313" key="5">
    <source>
        <dbReference type="Proteomes" id="UP000606991"/>
    </source>
</evidence>
<dbReference type="EMBL" id="JAEKNS010000067">
    <property type="protein sequence ID" value="MBJ7594444.1"/>
    <property type="molecule type" value="Genomic_DNA"/>
</dbReference>
<sequence>MDLRLAHAWIVTSYWSANIPWEVFEKACRNSTLFAALDGDRQIGFARAVTDGATFAWLCDVFVSEEARGRGVARRLIEGVIAHQDLQGLRQFVLGTKDAHGLYEKFGFERMGDPGGRFMRILRPASALYGEATP</sequence>
<evidence type="ECO:0000313" key="4">
    <source>
        <dbReference type="Proteomes" id="UP000248724"/>
    </source>
</evidence>
<proteinExistence type="predicted"/>
<protein>
    <submittedName>
        <fullName evidence="3">GNAT family N-acetyltransferase</fullName>
    </submittedName>
</protein>
<dbReference type="PANTHER" id="PTHR43233:SF1">
    <property type="entry name" value="FAMILY N-ACETYLTRANSFERASE, PUTATIVE (AFU_ORTHOLOGUE AFUA_6G03350)-RELATED"/>
    <property type="match status" value="1"/>
</dbReference>
<dbReference type="PROSITE" id="PS51186">
    <property type="entry name" value="GNAT"/>
    <property type="match status" value="1"/>
</dbReference>
<name>A0A2W5Z663_9BACT</name>
<dbReference type="EMBL" id="QHBU01000261">
    <property type="protein sequence ID" value="PZR78355.1"/>
    <property type="molecule type" value="Genomic_DNA"/>
</dbReference>
<dbReference type="PANTHER" id="PTHR43233">
    <property type="entry name" value="FAMILY N-ACETYLTRANSFERASE, PUTATIVE (AFU_ORTHOLOGUE AFUA_6G03350)-RELATED"/>
    <property type="match status" value="1"/>
</dbReference>
<accession>A0A934JV12</accession>
<organism evidence="3 4">
    <name type="scientific">Candidatus Aeolococcus gillhamiae</name>
    <dbReference type="NCBI Taxonomy" id="3127015"/>
    <lineage>
        <taxon>Bacteria</taxon>
        <taxon>Bacillati</taxon>
        <taxon>Candidatus Dormiibacterota</taxon>
        <taxon>Candidatus Dormibacteria</taxon>
        <taxon>Candidatus Aeolococcales</taxon>
        <taxon>Candidatus Aeolococcaceae</taxon>
        <taxon>Candidatus Aeolococcus</taxon>
    </lineage>
</organism>
<accession>A0A2W5Z663</accession>
<reference evidence="3 4" key="1">
    <citation type="journal article" date="2017" name="Nature">
        <title>Atmospheric trace gases support primary production in Antarctic desert surface soil.</title>
        <authorList>
            <person name="Ji M."/>
            <person name="Greening C."/>
            <person name="Vanwonterghem I."/>
            <person name="Carere C.R."/>
            <person name="Bay S.K."/>
            <person name="Steen J.A."/>
            <person name="Montgomery K."/>
            <person name="Lines T."/>
            <person name="Beardall J."/>
            <person name="van Dorst J."/>
            <person name="Snape I."/>
            <person name="Stott M.B."/>
            <person name="Hugenholtz P."/>
            <person name="Ferrari B.C."/>
        </authorList>
    </citation>
    <scope>NUCLEOTIDE SEQUENCE [LARGE SCALE GENOMIC DNA]</scope>
    <source>
        <strain evidence="3">RRmetagenome_bin12</strain>
    </source>
</reference>
<dbReference type="GO" id="GO:0016747">
    <property type="term" value="F:acyltransferase activity, transferring groups other than amino-acyl groups"/>
    <property type="evidence" value="ECO:0007669"/>
    <property type="project" value="InterPro"/>
</dbReference>
<comment type="caution">
    <text evidence="3">The sequence shown here is derived from an EMBL/GenBank/DDBJ whole genome shotgun (WGS) entry which is preliminary data.</text>
</comment>
<dbReference type="SUPFAM" id="SSF55729">
    <property type="entry name" value="Acyl-CoA N-acyltransferases (Nat)"/>
    <property type="match status" value="1"/>
</dbReference>
<dbReference type="CDD" id="cd04301">
    <property type="entry name" value="NAT_SF"/>
    <property type="match status" value="1"/>
</dbReference>
<feature type="domain" description="N-acetyltransferase" evidence="1">
    <location>
        <begin position="1"/>
        <end position="124"/>
    </location>
</feature>
<dbReference type="InterPro" id="IPR016181">
    <property type="entry name" value="Acyl_CoA_acyltransferase"/>
</dbReference>
<dbReference type="Pfam" id="PF13508">
    <property type="entry name" value="Acetyltransf_7"/>
    <property type="match status" value="1"/>
</dbReference>
<dbReference type="Proteomes" id="UP000248724">
    <property type="component" value="Unassembled WGS sequence"/>
</dbReference>
<dbReference type="Proteomes" id="UP000606991">
    <property type="component" value="Unassembled WGS sequence"/>
</dbReference>
<evidence type="ECO:0000259" key="1">
    <source>
        <dbReference type="PROSITE" id="PS51186"/>
    </source>
</evidence>